<dbReference type="EMBL" id="QQTP01000022">
    <property type="protein sequence ID" value="RDJ20115.1"/>
    <property type="molecule type" value="Genomic_DNA"/>
</dbReference>
<dbReference type="AlphaFoldDB" id="A0A370KYQ7"/>
<name>A0A370KYQ7_9HYPH</name>
<dbReference type="RefSeq" id="WP_114832250.1">
    <property type="nucleotide sequence ID" value="NZ_QQTO01000022.1"/>
</dbReference>
<keyword evidence="2" id="KW-1185">Reference proteome</keyword>
<protein>
    <submittedName>
        <fullName evidence="1">Uncharacterized protein</fullName>
    </submittedName>
</protein>
<reference evidence="2" key="1">
    <citation type="submission" date="2018-07" db="EMBL/GenBank/DDBJ databases">
        <authorList>
            <person name="Safronova V.I."/>
            <person name="Chirak E.R."/>
            <person name="Sazanova A.L."/>
        </authorList>
    </citation>
    <scope>NUCLEOTIDE SEQUENCE [LARGE SCALE GENOMIC DNA]</scope>
    <source>
        <strain evidence="2">RCAM04685</strain>
    </source>
</reference>
<dbReference type="OrthoDB" id="9921943at2"/>
<sequence length="88" mass="9596">MASLHRLMPPASLKLRTRLADIRCGFCGCREEPDETGRILTISHPKAAICELCMDEADLMAACAGLARQPAKARPGKRRLLNRHSVGA</sequence>
<evidence type="ECO:0000313" key="1">
    <source>
        <dbReference type="EMBL" id="RDJ20115.1"/>
    </source>
</evidence>
<accession>A0A370KYQ7</accession>
<gene>
    <name evidence="1" type="ORF">DWE98_26125</name>
</gene>
<evidence type="ECO:0000313" key="2">
    <source>
        <dbReference type="Proteomes" id="UP000255207"/>
    </source>
</evidence>
<organism evidence="1 2">
    <name type="scientific">Bosea caraganae</name>
    <dbReference type="NCBI Taxonomy" id="2763117"/>
    <lineage>
        <taxon>Bacteria</taxon>
        <taxon>Pseudomonadati</taxon>
        <taxon>Pseudomonadota</taxon>
        <taxon>Alphaproteobacteria</taxon>
        <taxon>Hyphomicrobiales</taxon>
        <taxon>Boseaceae</taxon>
        <taxon>Bosea</taxon>
    </lineage>
</organism>
<proteinExistence type="predicted"/>
<dbReference type="Proteomes" id="UP000255207">
    <property type="component" value="Unassembled WGS sequence"/>
</dbReference>
<comment type="caution">
    <text evidence="1">The sequence shown here is derived from an EMBL/GenBank/DDBJ whole genome shotgun (WGS) entry which is preliminary data.</text>
</comment>